<dbReference type="PIRSF" id="PIRSF006268">
    <property type="entry name" value="ApbE"/>
    <property type="match status" value="1"/>
</dbReference>
<comment type="caution">
    <text evidence="12">The sequence shown here is derived from an EMBL/GenBank/DDBJ whole genome shotgun (WGS) entry which is preliminary data.</text>
</comment>
<keyword evidence="7 10" id="KW-0460">Magnesium</keyword>
<feature type="binding site" evidence="11">
    <location>
        <position position="165"/>
    </location>
    <ligand>
        <name>Mg(2+)</name>
        <dbReference type="ChEBI" id="CHEBI:18420"/>
    </ligand>
</feature>
<dbReference type="Gene3D" id="3.10.520.10">
    <property type="entry name" value="ApbE-like domains"/>
    <property type="match status" value="1"/>
</dbReference>
<comment type="catalytic activity">
    <reaction evidence="9 10">
        <text>L-threonyl-[protein] + FAD = FMN-L-threonyl-[protein] + AMP + H(+)</text>
        <dbReference type="Rhea" id="RHEA:36847"/>
        <dbReference type="Rhea" id="RHEA-COMP:11060"/>
        <dbReference type="Rhea" id="RHEA-COMP:11061"/>
        <dbReference type="ChEBI" id="CHEBI:15378"/>
        <dbReference type="ChEBI" id="CHEBI:30013"/>
        <dbReference type="ChEBI" id="CHEBI:57692"/>
        <dbReference type="ChEBI" id="CHEBI:74257"/>
        <dbReference type="ChEBI" id="CHEBI:456215"/>
        <dbReference type="EC" id="2.7.1.180"/>
    </reaction>
</comment>
<evidence type="ECO:0000256" key="2">
    <source>
        <dbReference type="ARBA" id="ARBA00016337"/>
    </source>
</evidence>
<evidence type="ECO:0000256" key="1">
    <source>
        <dbReference type="ARBA" id="ARBA00011955"/>
    </source>
</evidence>
<comment type="similarity">
    <text evidence="10">Belongs to the ApbE family.</text>
</comment>
<dbReference type="PANTHER" id="PTHR30040:SF2">
    <property type="entry name" value="FAD:PROTEIN FMN TRANSFERASE"/>
    <property type="match status" value="1"/>
</dbReference>
<reference evidence="12 13" key="1">
    <citation type="submission" date="2018-12" db="EMBL/GenBank/DDBJ databases">
        <title>The Draft Genome Sequence of the Soil Bacterium Pedobacter tournemirensis R1.</title>
        <authorList>
            <person name="He J."/>
        </authorList>
    </citation>
    <scope>NUCLEOTIDE SEQUENCE [LARGE SCALE GENOMIC DNA]</scope>
    <source>
        <strain evidence="12 13">R1</strain>
    </source>
</reference>
<name>A0A4V1KHU7_9SPHI</name>
<dbReference type="PANTHER" id="PTHR30040">
    <property type="entry name" value="THIAMINE BIOSYNTHESIS LIPOPROTEIN APBE"/>
    <property type="match status" value="1"/>
</dbReference>
<proteinExistence type="inferred from homology"/>
<evidence type="ECO:0000313" key="13">
    <source>
        <dbReference type="Proteomes" id="UP000290848"/>
    </source>
</evidence>
<dbReference type="AlphaFoldDB" id="A0A4V1KHU7"/>
<evidence type="ECO:0000256" key="5">
    <source>
        <dbReference type="ARBA" id="ARBA00022723"/>
    </source>
</evidence>
<evidence type="ECO:0000256" key="4">
    <source>
        <dbReference type="ARBA" id="ARBA00022679"/>
    </source>
</evidence>
<dbReference type="GO" id="GO:0046872">
    <property type="term" value="F:metal ion binding"/>
    <property type="evidence" value="ECO:0007669"/>
    <property type="project" value="UniProtKB-UniRule"/>
</dbReference>
<keyword evidence="6 10" id="KW-0274">FAD</keyword>
<dbReference type="Pfam" id="PF02424">
    <property type="entry name" value="ApbE"/>
    <property type="match status" value="1"/>
</dbReference>
<keyword evidence="3 10" id="KW-0285">Flavoprotein</keyword>
<evidence type="ECO:0000256" key="10">
    <source>
        <dbReference type="PIRNR" id="PIRNR006268"/>
    </source>
</evidence>
<dbReference type="SUPFAM" id="SSF143631">
    <property type="entry name" value="ApbE-like"/>
    <property type="match status" value="1"/>
</dbReference>
<gene>
    <name evidence="12" type="ORF">EKH83_16255</name>
</gene>
<evidence type="ECO:0000256" key="6">
    <source>
        <dbReference type="ARBA" id="ARBA00022827"/>
    </source>
</evidence>
<sequence>MKVLSFLILALFFWCFPQTDKLKPFHLSGYTQGTTYHITYYAKDSLVNQGEIEYILAGIDSSLSVYKPYSLISKFNASDRAVKADRHVKAVVNKSKEVFEKTGGIFDITIQPLVEAWGFGAKAGNDIPDSAAVGRLMNCVGMEKLHLSKDSLVKDSRCLQIDVNGIAQGYSVDILASYLERRGIRNYLVEIGGEIRIKGRRQPDGGLMSVGVEGPADDFNPEPLQKILYVGDGAITTSGNYRKYYQKGNRKISHLIDARTGYPIQNELISVTLWAKDAITADGYDNALMGMGLENAIAFTSRQKNLEAYLIYHKPDGSVADTASAGFYKLMKKDRY</sequence>
<dbReference type="EMBL" id="RXOC01000011">
    <property type="protein sequence ID" value="RXF68432.1"/>
    <property type="molecule type" value="Genomic_DNA"/>
</dbReference>
<evidence type="ECO:0000256" key="3">
    <source>
        <dbReference type="ARBA" id="ARBA00022630"/>
    </source>
</evidence>
<dbReference type="InterPro" id="IPR024932">
    <property type="entry name" value="ApbE"/>
</dbReference>
<comment type="cofactor">
    <cofactor evidence="11">
        <name>Mg(2+)</name>
        <dbReference type="ChEBI" id="CHEBI:18420"/>
    </cofactor>
    <cofactor evidence="11">
        <name>Mn(2+)</name>
        <dbReference type="ChEBI" id="CHEBI:29035"/>
    </cofactor>
    <text evidence="11">Magnesium. Can also use manganese.</text>
</comment>
<keyword evidence="4 10" id="KW-0808">Transferase</keyword>
<evidence type="ECO:0000256" key="7">
    <source>
        <dbReference type="ARBA" id="ARBA00022842"/>
    </source>
</evidence>
<dbReference type="EC" id="2.7.1.180" evidence="1 10"/>
<evidence type="ECO:0000256" key="8">
    <source>
        <dbReference type="ARBA" id="ARBA00031306"/>
    </source>
</evidence>
<keyword evidence="5 10" id="KW-0479">Metal-binding</keyword>
<evidence type="ECO:0000256" key="11">
    <source>
        <dbReference type="PIRSR" id="PIRSR006268-2"/>
    </source>
</evidence>
<organism evidence="12 13">
    <name type="scientific">Arcticibacter tournemirensis</name>
    <dbReference type="NCBI Taxonomy" id="699437"/>
    <lineage>
        <taxon>Bacteria</taxon>
        <taxon>Pseudomonadati</taxon>
        <taxon>Bacteroidota</taxon>
        <taxon>Sphingobacteriia</taxon>
        <taxon>Sphingobacteriales</taxon>
        <taxon>Sphingobacteriaceae</taxon>
        <taxon>Arcticibacter</taxon>
    </lineage>
</organism>
<accession>A0A4V1KHU7</accession>
<dbReference type="InterPro" id="IPR003374">
    <property type="entry name" value="ApbE-like_sf"/>
</dbReference>
<dbReference type="Proteomes" id="UP000290848">
    <property type="component" value="Unassembled WGS sequence"/>
</dbReference>
<dbReference type="RefSeq" id="WP_128770511.1">
    <property type="nucleotide sequence ID" value="NZ_RXOC01000011.1"/>
</dbReference>
<dbReference type="GO" id="GO:0016740">
    <property type="term" value="F:transferase activity"/>
    <property type="evidence" value="ECO:0007669"/>
    <property type="project" value="UniProtKB-UniRule"/>
</dbReference>
<evidence type="ECO:0000256" key="9">
    <source>
        <dbReference type="ARBA" id="ARBA00048540"/>
    </source>
</evidence>
<evidence type="ECO:0000313" key="12">
    <source>
        <dbReference type="EMBL" id="RXF68432.1"/>
    </source>
</evidence>
<protein>
    <recommendedName>
        <fullName evidence="2 10">FAD:protein FMN transferase</fullName>
        <ecNumber evidence="1 10">2.7.1.180</ecNumber>
    </recommendedName>
    <alternativeName>
        <fullName evidence="8 10">Flavin transferase</fullName>
    </alternativeName>
</protein>
<feature type="binding site" evidence="11">
    <location>
        <position position="282"/>
    </location>
    <ligand>
        <name>Mg(2+)</name>
        <dbReference type="ChEBI" id="CHEBI:18420"/>
    </ligand>
</feature>